<dbReference type="AlphaFoldDB" id="A0A6L5XPD3"/>
<keyword evidence="4" id="KW-1185">Reference proteome</keyword>
<dbReference type="EMBL" id="VUMH01000024">
    <property type="protein sequence ID" value="MSS29144.1"/>
    <property type="molecule type" value="Genomic_DNA"/>
</dbReference>
<keyword evidence="1" id="KW-0175">Coiled coil</keyword>
<evidence type="ECO:0000256" key="2">
    <source>
        <dbReference type="SAM" id="SignalP"/>
    </source>
</evidence>
<feature type="chain" id="PRO_5026711801" evidence="2">
    <location>
        <begin position="26"/>
        <end position="89"/>
    </location>
</feature>
<gene>
    <name evidence="3" type="ORF">FYJ44_14175</name>
</gene>
<evidence type="ECO:0000256" key="1">
    <source>
        <dbReference type="SAM" id="Coils"/>
    </source>
</evidence>
<sequence>MRIFQILVLAFSLMALGAGFSTASAETVTEGSLEWYRLPENKDAREAKLAECEKLSREKQKADALCRNAKRANFLGEPYQKVKEPTYGF</sequence>
<evidence type="ECO:0000313" key="4">
    <source>
        <dbReference type="Proteomes" id="UP000477488"/>
    </source>
</evidence>
<feature type="signal peptide" evidence="2">
    <location>
        <begin position="1"/>
        <end position="25"/>
    </location>
</feature>
<dbReference type="Proteomes" id="UP000477488">
    <property type="component" value="Unassembled WGS sequence"/>
</dbReference>
<dbReference type="RefSeq" id="WP_154513254.1">
    <property type="nucleotide sequence ID" value="NZ_VUMH01000024.1"/>
</dbReference>
<organism evidence="3 4">
    <name type="scientific">Desulfovibrio porci</name>
    <dbReference type="NCBI Taxonomy" id="2605782"/>
    <lineage>
        <taxon>Bacteria</taxon>
        <taxon>Pseudomonadati</taxon>
        <taxon>Thermodesulfobacteriota</taxon>
        <taxon>Desulfovibrionia</taxon>
        <taxon>Desulfovibrionales</taxon>
        <taxon>Desulfovibrionaceae</taxon>
        <taxon>Desulfovibrio</taxon>
    </lineage>
</organism>
<feature type="coiled-coil region" evidence="1">
    <location>
        <begin position="45"/>
        <end position="72"/>
    </location>
</feature>
<keyword evidence="2" id="KW-0732">Signal</keyword>
<name>A0A6L5XPD3_9BACT</name>
<accession>A0A6L5XPD3</accession>
<protein>
    <submittedName>
        <fullName evidence="3">Uncharacterized protein</fullName>
    </submittedName>
</protein>
<evidence type="ECO:0000313" key="3">
    <source>
        <dbReference type="EMBL" id="MSS29144.1"/>
    </source>
</evidence>
<comment type="caution">
    <text evidence="3">The sequence shown here is derived from an EMBL/GenBank/DDBJ whole genome shotgun (WGS) entry which is preliminary data.</text>
</comment>
<reference evidence="3 4" key="1">
    <citation type="submission" date="2019-09" db="EMBL/GenBank/DDBJ databases">
        <title>In-depth cultivation of the pig gut microbiome towards novel bacterial diversity and tailored functional studies.</title>
        <authorList>
            <person name="Wylensek D."/>
            <person name="Hitch T.C.A."/>
            <person name="Clavel T."/>
        </authorList>
    </citation>
    <scope>NUCLEOTIDE SEQUENCE [LARGE SCALE GENOMIC DNA]</scope>
    <source>
        <strain evidence="3 4">PG-178-WT-4</strain>
    </source>
</reference>
<proteinExistence type="predicted"/>